<sequence>MRVENVSAISIPAKEELIQRLAMYAEDITTSDKSDEQWFKEYLLDVVDRLSYGKQPIDDNEMAVLIKFYQHGKWQRPSLVDYKEVDLSKLSREQMEQDGFYIVLFQNKWYRIRTSTKIRGVRVFWAVVGILMGIGLLINFFGENA</sequence>
<evidence type="ECO:0000313" key="3">
    <source>
        <dbReference type="Proteomes" id="UP000625210"/>
    </source>
</evidence>
<dbReference type="AlphaFoldDB" id="A0A8J2VJE5"/>
<keyword evidence="1" id="KW-1133">Transmembrane helix</keyword>
<name>A0A8J2VJE5_9BACL</name>
<evidence type="ECO:0000313" key="2">
    <source>
        <dbReference type="EMBL" id="GGE28701.1"/>
    </source>
</evidence>
<reference evidence="2" key="2">
    <citation type="submission" date="2020-09" db="EMBL/GenBank/DDBJ databases">
        <authorList>
            <person name="Sun Q."/>
            <person name="Zhou Y."/>
        </authorList>
    </citation>
    <scope>NUCLEOTIDE SEQUENCE</scope>
    <source>
        <strain evidence="2">CGMCC 1.15179</strain>
    </source>
</reference>
<comment type="caution">
    <text evidence="2">The sequence shown here is derived from an EMBL/GenBank/DDBJ whole genome shotgun (WGS) entry which is preliminary data.</text>
</comment>
<protein>
    <submittedName>
        <fullName evidence="2">Uncharacterized protein</fullName>
    </submittedName>
</protein>
<keyword evidence="1" id="KW-0472">Membrane</keyword>
<keyword evidence="3" id="KW-1185">Reference proteome</keyword>
<proteinExistence type="predicted"/>
<organism evidence="2 3">
    <name type="scientific">Marinithermofilum abyssi</name>
    <dbReference type="NCBI Taxonomy" id="1571185"/>
    <lineage>
        <taxon>Bacteria</taxon>
        <taxon>Bacillati</taxon>
        <taxon>Bacillota</taxon>
        <taxon>Bacilli</taxon>
        <taxon>Bacillales</taxon>
        <taxon>Thermoactinomycetaceae</taxon>
        <taxon>Marinithermofilum</taxon>
    </lineage>
</organism>
<gene>
    <name evidence="2" type="ORF">GCM10011571_33520</name>
</gene>
<feature type="transmembrane region" description="Helical" evidence="1">
    <location>
        <begin position="123"/>
        <end position="142"/>
    </location>
</feature>
<dbReference type="RefSeq" id="WP_188649029.1">
    <property type="nucleotide sequence ID" value="NZ_BMHQ01000018.1"/>
</dbReference>
<keyword evidence="1" id="KW-0812">Transmembrane</keyword>
<dbReference type="Proteomes" id="UP000625210">
    <property type="component" value="Unassembled WGS sequence"/>
</dbReference>
<accession>A0A8J2VJE5</accession>
<evidence type="ECO:0000256" key="1">
    <source>
        <dbReference type="SAM" id="Phobius"/>
    </source>
</evidence>
<reference evidence="2" key="1">
    <citation type="journal article" date="2014" name="Int. J. Syst. Evol. Microbiol.">
        <title>Complete genome sequence of Corynebacterium casei LMG S-19264T (=DSM 44701T), isolated from a smear-ripened cheese.</title>
        <authorList>
            <consortium name="US DOE Joint Genome Institute (JGI-PGF)"/>
            <person name="Walter F."/>
            <person name="Albersmeier A."/>
            <person name="Kalinowski J."/>
            <person name="Ruckert C."/>
        </authorList>
    </citation>
    <scope>NUCLEOTIDE SEQUENCE</scope>
    <source>
        <strain evidence="2">CGMCC 1.15179</strain>
    </source>
</reference>
<dbReference type="EMBL" id="BMHQ01000018">
    <property type="protein sequence ID" value="GGE28701.1"/>
    <property type="molecule type" value="Genomic_DNA"/>
</dbReference>